<evidence type="ECO:0000313" key="2">
    <source>
        <dbReference type="Proteomes" id="UP001372338"/>
    </source>
</evidence>
<gene>
    <name evidence="1" type="ORF">RIF29_40152</name>
</gene>
<proteinExistence type="predicted"/>
<keyword evidence="2" id="KW-1185">Reference proteome</keyword>
<accession>A0AAN9HU22</accession>
<name>A0AAN9HU22_CROPI</name>
<organism evidence="1 2">
    <name type="scientific">Crotalaria pallida</name>
    <name type="common">Smooth rattlebox</name>
    <name type="synonym">Crotalaria striata</name>
    <dbReference type="NCBI Taxonomy" id="3830"/>
    <lineage>
        <taxon>Eukaryota</taxon>
        <taxon>Viridiplantae</taxon>
        <taxon>Streptophyta</taxon>
        <taxon>Embryophyta</taxon>
        <taxon>Tracheophyta</taxon>
        <taxon>Spermatophyta</taxon>
        <taxon>Magnoliopsida</taxon>
        <taxon>eudicotyledons</taxon>
        <taxon>Gunneridae</taxon>
        <taxon>Pentapetalae</taxon>
        <taxon>rosids</taxon>
        <taxon>fabids</taxon>
        <taxon>Fabales</taxon>
        <taxon>Fabaceae</taxon>
        <taxon>Papilionoideae</taxon>
        <taxon>50 kb inversion clade</taxon>
        <taxon>genistoids sensu lato</taxon>
        <taxon>core genistoids</taxon>
        <taxon>Crotalarieae</taxon>
        <taxon>Crotalaria</taxon>
    </lineage>
</organism>
<dbReference type="AlphaFoldDB" id="A0AAN9HU22"/>
<protein>
    <submittedName>
        <fullName evidence="1">Uncharacterized protein</fullName>
    </submittedName>
</protein>
<reference evidence="1 2" key="1">
    <citation type="submission" date="2024-01" db="EMBL/GenBank/DDBJ databases">
        <title>The genomes of 5 underutilized Papilionoideae crops provide insights into root nodulation and disease resistanc.</title>
        <authorList>
            <person name="Yuan L."/>
        </authorList>
    </citation>
    <scope>NUCLEOTIDE SEQUENCE [LARGE SCALE GENOMIC DNA]</scope>
    <source>
        <strain evidence="1">ZHUSHIDOU_FW_LH</strain>
        <tissue evidence="1">Leaf</tissue>
    </source>
</reference>
<dbReference type="Proteomes" id="UP001372338">
    <property type="component" value="Unassembled WGS sequence"/>
</dbReference>
<sequence>MFYVGVTSYKSKLYIESHHIHYITSYFINFSTNQTYNNISYQTLYLSIYLSTLCPSSHFTSFNLST</sequence>
<evidence type="ECO:0000313" key="1">
    <source>
        <dbReference type="EMBL" id="KAK7245313.1"/>
    </source>
</evidence>
<dbReference type="EMBL" id="JAYWIO010000008">
    <property type="protein sequence ID" value="KAK7245313.1"/>
    <property type="molecule type" value="Genomic_DNA"/>
</dbReference>
<comment type="caution">
    <text evidence="1">The sequence shown here is derived from an EMBL/GenBank/DDBJ whole genome shotgun (WGS) entry which is preliminary data.</text>
</comment>